<feature type="region of interest" description="Disordered" evidence="3">
    <location>
        <begin position="110"/>
        <end position="133"/>
    </location>
</feature>
<dbReference type="CDD" id="cd04301">
    <property type="entry name" value="NAT_SF"/>
    <property type="match status" value="1"/>
</dbReference>
<dbReference type="Gene3D" id="3.40.630.30">
    <property type="match status" value="1"/>
</dbReference>
<dbReference type="InterPro" id="IPR000182">
    <property type="entry name" value="GNAT_dom"/>
</dbReference>
<sequence length="230" mass="24876">MAQQASTSSHHLPNEHIVLRPPTAQNIASLRRLNSLLLPINYPKSFYNDILASPTTTRLTRLAVWLHNVTPADPPPTDGDGDGDGELQQQEDLGVTVGGVRCRLELPAPPPQEVVEGVEGDGEGAGGEEEEGGIQTGGAIYIMTLCTLSPYRHLGVGTRLVASVLRAAVEMGCKEVYAHVWEANTEALEWYRRRGFDVDTGEVVKGYYSKLRPAGARVVRRRIGVGDAIA</sequence>
<organism evidence="5 6">
    <name type="scientific">Morchella conica CCBAS932</name>
    <dbReference type="NCBI Taxonomy" id="1392247"/>
    <lineage>
        <taxon>Eukaryota</taxon>
        <taxon>Fungi</taxon>
        <taxon>Dikarya</taxon>
        <taxon>Ascomycota</taxon>
        <taxon>Pezizomycotina</taxon>
        <taxon>Pezizomycetes</taxon>
        <taxon>Pezizales</taxon>
        <taxon>Morchellaceae</taxon>
        <taxon>Morchella</taxon>
    </lineage>
</organism>
<dbReference type="STRING" id="1392247.A0A3N4KZ41"/>
<proteinExistence type="predicted"/>
<name>A0A3N4KZ41_9PEZI</name>
<keyword evidence="6" id="KW-1185">Reference proteome</keyword>
<dbReference type="InterPro" id="IPR016181">
    <property type="entry name" value="Acyl_CoA_acyltransferase"/>
</dbReference>
<reference evidence="5 6" key="1">
    <citation type="journal article" date="2018" name="Nat. Ecol. Evol.">
        <title>Pezizomycetes genomes reveal the molecular basis of ectomycorrhizal truffle lifestyle.</title>
        <authorList>
            <person name="Murat C."/>
            <person name="Payen T."/>
            <person name="Noel B."/>
            <person name="Kuo A."/>
            <person name="Morin E."/>
            <person name="Chen J."/>
            <person name="Kohler A."/>
            <person name="Krizsan K."/>
            <person name="Balestrini R."/>
            <person name="Da Silva C."/>
            <person name="Montanini B."/>
            <person name="Hainaut M."/>
            <person name="Levati E."/>
            <person name="Barry K.W."/>
            <person name="Belfiori B."/>
            <person name="Cichocki N."/>
            <person name="Clum A."/>
            <person name="Dockter R.B."/>
            <person name="Fauchery L."/>
            <person name="Guy J."/>
            <person name="Iotti M."/>
            <person name="Le Tacon F."/>
            <person name="Lindquist E.A."/>
            <person name="Lipzen A."/>
            <person name="Malagnac F."/>
            <person name="Mello A."/>
            <person name="Molinier V."/>
            <person name="Miyauchi S."/>
            <person name="Poulain J."/>
            <person name="Riccioni C."/>
            <person name="Rubini A."/>
            <person name="Sitrit Y."/>
            <person name="Splivallo R."/>
            <person name="Traeger S."/>
            <person name="Wang M."/>
            <person name="Zifcakova L."/>
            <person name="Wipf D."/>
            <person name="Zambonelli A."/>
            <person name="Paolocci F."/>
            <person name="Nowrousian M."/>
            <person name="Ottonello S."/>
            <person name="Baldrian P."/>
            <person name="Spatafora J.W."/>
            <person name="Henrissat B."/>
            <person name="Nagy L.G."/>
            <person name="Aury J.M."/>
            <person name="Wincker P."/>
            <person name="Grigoriev I.V."/>
            <person name="Bonfante P."/>
            <person name="Martin F.M."/>
        </authorList>
    </citation>
    <scope>NUCLEOTIDE SEQUENCE [LARGE SCALE GENOMIC DNA]</scope>
    <source>
        <strain evidence="5 6">CCBAS932</strain>
    </source>
</reference>
<dbReference type="GO" id="GO:0031415">
    <property type="term" value="C:NatA complex"/>
    <property type="evidence" value="ECO:0007669"/>
    <property type="project" value="TreeGrafter"/>
</dbReference>
<dbReference type="GO" id="GO:0016747">
    <property type="term" value="F:acyltransferase activity, transferring groups other than amino-acyl groups"/>
    <property type="evidence" value="ECO:0007669"/>
    <property type="project" value="InterPro"/>
</dbReference>
<dbReference type="Pfam" id="PF00583">
    <property type="entry name" value="Acetyltransf_1"/>
    <property type="match status" value="1"/>
</dbReference>
<gene>
    <name evidence="5" type="ORF">P167DRAFT_572030</name>
</gene>
<dbReference type="GO" id="GO:0007064">
    <property type="term" value="P:mitotic sister chromatid cohesion"/>
    <property type="evidence" value="ECO:0007669"/>
    <property type="project" value="TreeGrafter"/>
</dbReference>
<accession>A0A3N4KZ41</accession>
<dbReference type="InterPro" id="IPR051556">
    <property type="entry name" value="N-term/lysine_N-AcTrnsfr"/>
</dbReference>
<evidence type="ECO:0000256" key="3">
    <source>
        <dbReference type="SAM" id="MobiDB-lite"/>
    </source>
</evidence>
<keyword evidence="2" id="KW-0012">Acyltransferase</keyword>
<evidence type="ECO:0000313" key="6">
    <source>
        <dbReference type="Proteomes" id="UP000277580"/>
    </source>
</evidence>
<feature type="domain" description="N-acetyltransferase" evidence="4">
    <location>
        <begin position="17"/>
        <end position="224"/>
    </location>
</feature>
<feature type="non-terminal residue" evidence="5">
    <location>
        <position position="230"/>
    </location>
</feature>
<dbReference type="PANTHER" id="PTHR42919:SF8">
    <property type="entry name" value="N-ALPHA-ACETYLTRANSFERASE 50"/>
    <property type="match status" value="1"/>
</dbReference>
<dbReference type="AlphaFoldDB" id="A0A3N4KZ41"/>
<dbReference type="EMBL" id="ML119116">
    <property type="protein sequence ID" value="RPB14738.1"/>
    <property type="molecule type" value="Genomic_DNA"/>
</dbReference>
<protein>
    <recommendedName>
        <fullName evidence="4">N-acetyltransferase domain-containing protein</fullName>
    </recommendedName>
</protein>
<dbReference type="PANTHER" id="PTHR42919">
    <property type="entry name" value="N-ALPHA-ACETYLTRANSFERASE"/>
    <property type="match status" value="1"/>
</dbReference>
<dbReference type="PROSITE" id="PS51186">
    <property type="entry name" value="GNAT"/>
    <property type="match status" value="1"/>
</dbReference>
<evidence type="ECO:0000256" key="1">
    <source>
        <dbReference type="ARBA" id="ARBA00022679"/>
    </source>
</evidence>
<dbReference type="Proteomes" id="UP000277580">
    <property type="component" value="Unassembled WGS sequence"/>
</dbReference>
<dbReference type="InParanoid" id="A0A3N4KZ41"/>
<keyword evidence="1" id="KW-0808">Transferase</keyword>
<evidence type="ECO:0000259" key="4">
    <source>
        <dbReference type="PROSITE" id="PS51186"/>
    </source>
</evidence>
<dbReference type="SUPFAM" id="SSF55729">
    <property type="entry name" value="Acyl-CoA N-acyltransferases (Nat)"/>
    <property type="match status" value="1"/>
</dbReference>
<evidence type="ECO:0000256" key="2">
    <source>
        <dbReference type="ARBA" id="ARBA00023315"/>
    </source>
</evidence>
<feature type="compositionally biased region" description="Acidic residues" evidence="3">
    <location>
        <begin position="116"/>
        <end position="132"/>
    </location>
</feature>
<evidence type="ECO:0000313" key="5">
    <source>
        <dbReference type="EMBL" id="RPB14738.1"/>
    </source>
</evidence>
<dbReference type="OrthoDB" id="47374at2759"/>